<reference evidence="2 3" key="1">
    <citation type="journal article" date="2016" name="Nat. Commun.">
        <title>Thousands of microbial genomes shed light on interconnected biogeochemical processes in an aquifer system.</title>
        <authorList>
            <person name="Anantharaman K."/>
            <person name="Brown C.T."/>
            <person name="Hug L.A."/>
            <person name="Sharon I."/>
            <person name="Castelle C.J."/>
            <person name="Probst A.J."/>
            <person name="Thomas B.C."/>
            <person name="Singh A."/>
            <person name="Wilkins M.J."/>
            <person name="Karaoz U."/>
            <person name="Brodie E.L."/>
            <person name="Williams K.H."/>
            <person name="Hubbard S.S."/>
            <person name="Banfield J.F."/>
        </authorList>
    </citation>
    <scope>NUCLEOTIDE SEQUENCE [LARGE SCALE GENOMIC DNA]</scope>
</reference>
<proteinExistence type="predicted"/>
<keyword evidence="1" id="KW-1133">Transmembrane helix</keyword>
<evidence type="ECO:0000313" key="2">
    <source>
        <dbReference type="EMBL" id="OGY85127.1"/>
    </source>
</evidence>
<comment type="caution">
    <text evidence="2">The sequence shown here is derived from an EMBL/GenBank/DDBJ whole genome shotgun (WGS) entry which is preliminary data.</text>
</comment>
<dbReference type="EMBL" id="MHKD01000004">
    <property type="protein sequence ID" value="OGY85127.1"/>
    <property type="molecule type" value="Genomic_DNA"/>
</dbReference>
<keyword evidence="1" id="KW-0472">Membrane</keyword>
<accession>A0A1G2BA94</accession>
<dbReference type="Proteomes" id="UP000176952">
    <property type="component" value="Unassembled WGS sequence"/>
</dbReference>
<dbReference type="STRING" id="1798542.A3F54_04340"/>
<evidence type="ECO:0008006" key="4">
    <source>
        <dbReference type="Google" id="ProtNLM"/>
    </source>
</evidence>
<keyword evidence="1" id="KW-0812">Transmembrane</keyword>
<name>A0A1G2BA94_9BACT</name>
<evidence type="ECO:0000313" key="3">
    <source>
        <dbReference type="Proteomes" id="UP000176952"/>
    </source>
</evidence>
<dbReference type="GO" id="GO:0016788">
    <property type="term" value="F:hydrolase activity, acting on ester bonds"/>
    <property type="evidence" value="ECO:0007669"/>
    <property type="project" value="InterPro"/>
</dbReference>
<organism evidence="2 3">
    <name type="scientific">Candidatus Kerfeldbacteria bacterium RIFCSPHIGHO2_12_FULL_48_17</name>
    <dbReference type="NCBI Taxonomy" id="1798542"/>
    <lineage>
        <taxon>Bacteria</taxon>
        <taxon>Candidatus Kerfeldiibacteriota</taxon>
    </lineage>
</organism>
<gene>
    <name evidence="2" type="ORF">A3F54_04340</name>
</gene>
<sequence>MFSGLLTRYVNLDFLSTHHIINRIAYDHIFSRGRFFRKRLARKREQFPSLESIQNFSGYEGPDGGWLRGETKESEHTFNPVSEQGHALEAVSTQYQELVQSLRNGDARGSARNAAYLSHYVVDALDPAHHIGQHSAKHPVYNWEDPYLLSGAPFLYNFPKRHMWFEFRSACFLYWQQKRYALRRFHIPRRRTDVAHILRAFKRRVRHVHRLNIYEKFFHKDLHVTAKQHILRVMFPMMITSVSHFWLSALFQTRRLRRRSNSNISLL</sequence>
<dbReference type="AlphaFoldDB" id="A0A1G2BA94"/>
<feature type="transmembrane region" description="Helical" evidence="1">
    <location>
        <begin position="230"/>
        <end position="251"/>
    </location>
</feature>
<protein>
    <recommendedName>
        <fullName evidence="4">Phospholipase C/D domain-containing protein</fullName>
    </recommendedName>
</protein>
<dbReference type="InterPro" id="IPR008947">
    <property type="entry name" value="PLipase_C/P1_nuclease_dom_sf"/>
</dbReference>
<dbReference type="Gene3D" id="1.10.575.10">
    <property type="entry name" value="P1 Nuclease"/>
    <property type="match status" value="1"/>
</dbReference>
<evidence type="ECO:0000256" key="1">
    <source>
        <dbReference type="SAM" id="Phobius"/>
    </source>
</evidence>